<dbReference type="SUPFAM" id="SSF53756">
    <property type="entry name" value="UDP-Glycosyltransferase/glycogen phosphorylase"/>
    <property type="match status" value="1"/>
</dbReference>
<sequence length="474" mass="54896">MKVLFVSVEAYPFMKVGGLGDVAHGLPKALKGIGVDVRIIMPKYKLTKKMKKKLKFVARFKTYIGWKTIECSLWSVIEDGLQYYFIDNPFYFYRESAYGYGDDEERFIAFSKGVLESIKYIEDFTPDIIHCNEWHSSLIIPLKKIYYEEDNKYKSIKTVFTIHNIMYQGQCHKDMLWMLGIDEEKYYKEDELKNNEGINMMKWAIKYADKVTTVSPSYAEEIKEENNGFGLSQYIKDKGGNFEGILNGIDYGVFNPEEDSNLFRRYDINSIQLKRENKNELQRELNLEVNCEIPLVSLVSRLTEQKGIGLLISNIDELMRRNIQLVIAGTGETIYEESLRILSEKYKGRLAVILKFDTSISSRIYGASDLFLIPSKFEPCGLTQMISMRYGTLPLVRETGGLKDTVKEFNNLTGIGNGFAFKNYSAIDMMEALDRALTIYKDKELWNLVQKNAMLQDNSWNLSAKKYYELYKKA</sequence>
<dbReference type="PANTHER" id="PTHR45825:SF11">
    <property type="entry name" value="ALPHA AMYLASE DOMAIN-CONTAINING PROTEIN"/>
    <property type="match status" value="1"/>
</dbReference>
<organism evidence="10 11">
    <name type="scientific">Clostridium paridis</name>
    <dbReference type="NCBI Taxonomy" id="2803863"/>
    <lineage>
        <taxon>Bacteria</taxon>
        <taxon>Bacillati</taxon>
        <taxon>Bacillota</taxon>
        <taxon>Clostridia</taxon>
        <taxon>Eubacteriales</taxon>
        <taxon>Clostridiaceae</taxon>
        <taxon>Clostridium</taxon>
    </lineage>
</organism>
<feature type="domain" description="Glycosyl transferase family 1" evidence="8">
    <location>
        <begin position="295"/>
        <end position="441"/>
    </location>
</feature>
<dbReference type="HAMAP" id="MF_00484">
    <property type="entry name" value="Glycogen_synth"/>
    <property type="match status" value="1"/>
</dbReference>
<dbReference type="GO" id="GO:0004373">
    <property type="term" value="F:alpha-1,4-glucan glucosyltransferase (UDP-glucose donor) activity"/>
    <property type="evidence" value="ECO:0007669"/>
    <property type="project" value="InterPro"/>
</dbReference>
<keyword evidence="5 7" id="KW-0808">Transferase</keyword>
<dbReference type="InterPro" id="IPR013534">
    <property type="entry name" value="Starch_synth_cat_dom"/>
</dbReference>
<keyword evidence="4 7" id="KW-0328">Glycosyltransferase</keyword>
<gene>
    <name evidence="7" type="primary">glgA</name>
    <name evidence="10" type="ORF">JK634_20260</name>
</gene>
<comment type="function">
    <text evidence="2 7">Synthesizes alpha-1,4-glucan chains using ADP-glucose.</text>
</comment>
<evidence type="ECO:0000313" key="11">
    <source>
        <dbReference type="Proteomes" id="UP000623681"/>
    </source>
</evidence>
<evidence type="ECO:0000256" key="6">
    <source>
        <dbReference type="ARBA" id="ARBA00023056"/>
    </source>
</evidence>
<name>A0A937K6N5_9CLOT</name>
<dbReference type="Proteomes" id="UP000623681">
    <property type="component" value="Unassembled WGS sequence"/>
</dbReference>
<dbReference type="Gene3D" id="3.40.50.2000">
    <property type="entry name" value="Glycogen Phosphorylase B"/>
    <property type="match status" value="2"/>
</dbReference>
<evidence type="ECO:0000256" key="4">
    <source>
        <dbReference type="ARBA" id="ARBA00022676"/>
    </source>
</evidence>
<dbReference type="EMBL" id="JAESWA010000030">
    <property type="protein sequence ID" value="MBL4934125.1"/>
    <property type="molecule type" value="Genomic_DNA"/>
</dbReference>
<dbReference type="GO" id="GO:0005978">
    <property type="term" value="P:glycogen biosynthetic process"/>
    <property type="evidence" value="ECO:0007669"/>
    <property type="project" value="UniProtKB-UniRule"/>
</dbReference>
<proteinExistence type="inferred from homology"/>
<comment type="caution">
    <text evidence="10">The sequence shown here is derived from an EMBL/GenBank/DDBJ whole genome shotgun (WGS) entry which is preliminary data.</text>
</comment>
<evidence type="ECO:0000259" key="8">
    <source>
        <dbReference type="Pfam" id="PF00534"/>
    </source>
</evidence>
<dbReference type="CDD" id="cd03791">
    <property type="entry name" value="GT5_Glycogen_synthase_DULL1-like"/>
    <property type="match status" value="1"/>
</dbReference>
<dbReference type="AlphaFoldDB" id="A0A937K6N5"/>
<feature type="binding site" evidence="7">
    <location>
        <position position="15"/>
    </location>
    <ligand>
        <name>ADP-alpha-D-glucose</name>
        <dbReference type="ChEBI" id="CHEBI:57498"/>
    </ligand>
</feature>
<dbReference type="Pfam" id="PF00534">
    <property type="entry name" value="Glycos_transf_1"/>
    <property type="match status" value="1"/>
</dbReference>
<evidence type="ECO:0000313" key="10">
    <source>
        <dbReference type="EMBL" id="MBL4934125.1"/>
    </source>
</evidence>
<comment type="pathway">
    <text evidence="7">Glycan biosynthesis; glycogen biosynthesis.</text>
</comment>
<dbReference type="InterPro" id="IPR011835">
    <property type="entry name" value="GS/SS"/>
</dbReference>
<dbReference type="NCBIfam" id="TIGR02095">
    <property type="entry name" value="glgA"/>
    <property type="match status" value="1"/>
</dbReference>
<keyword evidence="6 7" id="KW-0320">Glycogen biosynthesis</keyword>
<evidence type="ECO:0000256" key="5">
    <source>
        <dbReference type="ARBA" id="ARBA00022679"/>
    </source>
</evidence>
<evidence type="ECO:0000256" key="1">
    <source>
        <dbReference type="ARBA" id="ARBA00001478"/>
    </source>
</evidence>
<reference evidence="10" key="1">
    <citation type="submission" date="2021-01" db="EMBL/GenBank/DDBJ databases">
        <title>Genome public.</title>
        <authorList>
            <person name="Liu C."/>
            <person name="Sun Q."/>
        </authorList>
    </citation>
    <scope>NUCLEOTIDE SEQUENCE</scope>
    <source>
        <strain evidence="10">YIM B02565</strain>
    </source>
</reference>
<protein>
    <recommendedName>
        <fullName evidence="7">Glycogen synthase</fullName>
        <ecNumber evidence="7">2.4.1.21</ecNumber>
    </recommendedName>
    <alternativeName>
        <fullName evidence="7">Starch [bacterial glycogen] synthase</fullName>
    </alternativeName>
</protein>
<dbReference type="EC" id="2.4.1.21" evidence="7"/>
<dbReference type="PANTHER" id="PTHR45825">
    <property type="entry name" value="GRANULE-BOUND STARCH SYNTHASE 1, CHLOROPLASTIC/AMYLOPLASTIC"/>
    <property type="match status" value="1"/>
</dbReference>
<dbReference type="RefSeq" id="WP_202769587.1">
    <property type="nucleotide sequence ID" value="NZ_JAESWA010000030.1"/>
</dbReference>
<evidence type="ECO:0000259" key="9">
    <source>
        <dbReference type="Pfam" id="PF08323"/>
    </source>
</evidence>
<dbReference type="InterPro" id="IPR001296">
    <property type="entry name" value="Glyco_trans_1"/>
</dbReference>
<keyword evidence="11" id="KW-1185">Reference proteome</keyword>
<accession>A0A937K6N5</accession>
<dbReference type="GO" id="GO:0009011">
    <property type="term" value="F:alpha-1,4-glucan glucosyltransferase (ADP-glucose donor) activity"/>
    <property type="evidence" value="ECO:0007669"/>
    <property type="project" value="UniProtKB-UniRule"/>
</dbReference>
<comment type="catalytic activity">
    <reaction evidence="1 7">
        <text>[(1-&gt;4)-alpha-D-glucosyl](n) + ADP-alpha-D-glucose = [(1-&gt;4)-alpha-D-glucosyl](n+1) + ADP + H(+)</text>
        <dbReference type="Rhea" id="RHEA:18189"/>
        <dbReference type="Rhea" id="RHEA-COMP:9584"/>
        <dbReference type="Rhea" id="RHEA-COMP:9587"/>
        <dbReference type="ChEBI" id="CHEBI:15378"/>
        <dbReference type="ChEBI" id="CHEBI:15444"/>
        <dbReference type="ChEBI" id="CHEBI:57498"/>
        <dbReference type="ChEBI" id="CHEBI:456216"/>
        <dbReference type="EC" id="2.4.1.21"/>
    </reaction>
</comment>
<dbReference type="Pfam" id="PF08323">
    <property type="entry name" value="Glyco_transf_5"/>
    <property type="match status" value="1"/>
</dbReference>
<evidence type="ECO:0000256" key="7">
    <source>
        <dbReference type="HAMAP-Rule" id="MF_00484"/>
    </source>
</evidence>
<comment type="similarity">
    <text evidence="3 7">Belongs to the glycosyltransferase 1 family. Bacterial/plant glycogen synthase subfamily.</text>
</comment>
<feature type="domain" description="Starch synthase catalytic" evidence="9">
    <location>
        <begin position="2"/>
        <end position="236"/>
    </location>
</feature>
<evidence type="ECO:0000256" key="2">
    <source>
        <dbReference type="ARBA" id="ARBA00002764"/>
    </source>
</evidence>
<evidence type="ECO:0000256" key="3">
    <source>
        <dbReference type="ARBA" id="ARBA00010281"/>
    </source>
</evidence>